<dbReference type="AlphaFoldDB" id="X0SHZ5"/>
<dbReference type="EMBL" id="BARS01005573">
    <property type="protein sequence ID" value="GAF75492.1"/>
    <property type="molecule type" value="Genomic_DNA"/>
</dbReference>
<reference evidence="1" key="1">
    <citation type="journal article" date="2014" name="Front. Microbiol.">
        <title>High frequency of phylogenetically diverse reductive dehalogenase-homologous genes in deep subseafloor sedimentary metagenomes.</title>
        <authorList>
            <person name="Kawai M."/>
            <person name="Futagami T."/>
            <person name="Toyoda A."/>
            <person name="Takaki Y."/>
            <person name="Nishi S."/>
            <person name="Hori S."/>
            <person name="Arai W."/>
            <person name="Tsubouchi T."/>
            <person name="Morono Y."/>
            <person name="Uchiyama I."/>
            <person name="Ito T."/>
            <person name="Fujiyama A."/>
            <person name="Inagaki F."/>
            <person name="Takami H."/>
        </authorList>
    </citation>
    <scope>NUCLEOTIDE SEQUENCE</scope>
    <source>
        <strain evidence="1">Expedition CK06-06</strain>
    </source>
</reference>
<feature type="non-terminal residue" evidence="1">
    <location>
        <position position="1"/>
    </location>
</feature>
<sequence>GYHEVHPAGWVKRTDFGSSDAITQPTYDSSGNINGSQPVPVGVAHCGGIWDTTHYTSETADDASFAAVNAGDLLNVTYNLNGRLTNFQTINAGADAWKVHELALVPMFDLFTGTGTTKYQAVGIVIKGVSAAKAESTKAGQTMYPIRFKLLV</sequence>
<protein>
    <submittedName>
        <fullName evidence="1">Uncharacterized protein</fullName>
    </submittedName>
</protein>
<organism evidence="1">
    <name type="scientific">marine sediment metagenome</name>
    <dbReference type="NCBI Taxonomy" id="412755"/>
    <lineage>
        <taxon>unclassified sequences</taxon>
        <taxon>metagenomes</taxon>
        <taxon>ecological metagenomes</taxon>
    </lineage>
</organism>
<gene>
    <name evidence="1" type="ORF">S01H1_10939</name>
</gene>
<accession>X0SHZ5</accession>
<comment type="caution">
    <text evidence="1">The sequence shown here is derived from an EMBL/GenBank/DDBJ whole genome shotgun (WGS) entry which is preliminary data.</text>
</comment>
<evidence type="ECO:0000313" key="1">
    <source>
        <dbReference type="EMBL" id="GAF75492.1"/>
    </source>
</evidence>
<proteinExistence type="predicted"/>
<name>X0SHZ5_9ZZZZ</name>